<protein>
    <submittedName>
        <fullName evidence="1">N-acylneuraminate cytidylyltransferase</fullName>
    </submittedName>
</protein>
<dbReference type="EMBL" id="WPAF01000001">
    <property type="protein sequence ID" value="KAF0135275.1"/>
    <property type="molecule type" value="Genomic_DNA"/>
</dbReference>
<dbReference type="Pfam" id="PF02348">
    <property type="entry name" value="CTP_transf_3"/>
    <property type="match status" value="1"/>
</dbReference>
<dbReference type="AlphaFoldDB" id="A0A833L2I2"/>
<proteinExistence type="predicted"/>
<keyword evidence="1" id="KW-0808">Transferase</keyword>
<dbReference type="SUPFAM" id="SSF53448">
    <property type="entry name" value="Nucleotide-diphospho-sugar transferases"/>
    <property type="match status" value="1"/>
</dbReference>
<dbReference type="CDD" id="cd02513">
    <property type="entry name" value="CMP-NeuAc_Synthase"/>
    <property type="match status" value="1"/>
</dbReference>
<dbReference type="InterPro" id="IPR003329">
    <property type="entry name" value="Cytidylyl_trans"/>
</dbReference>
<keyword evidence="1" id="KW-0548">Nucleotidyltransferase</keyword>
<dbReference type="Gene3D" id="3.90.550.10">
    <property type="entry name" value="Spore Coat Polysaccharide Biosynthesis Protein SpsA, Chain A"/>
    <property type="match status" value="1"/>
</dbReference>
<dbReference type="InterPro" id="IPR029044">
    <property type="entry name" value="Nucleotide-diphossugar_trans"/>
</dbReference>
<reference evidence="1 2" key="1">
    <citation type="submission" date="2019-12" db="EMBL/GenBank/DDBJ databases">
        <authorList>
            <person name="Wolfe R."/>
            <person name="Danczak R."/>
            <person name="Wilkins M."/>
        </authorList>
    </citation>
    <scope>NUCLEOTIDE SEQUENCE [LARGE SCALE GENOMIC DNA]</scope>
    <source>
        <strain evidence="1">X2_MaxBin.013</strain>
    </source>
</reference>
<evidence type="ECO:0000313" key="2">
    <source>
        <dbReference type="Proteomes" id="UP000488506"/>
    </source>
</evidence>
<dbReference type="InterPro" id="IPR050793">
    <property type="entry name" value="CMP-NeuNAc_synthase"/>
</dbReference>
<dbReference type="GO" id="GO:0008781">
    <property type="term" value="F:N-acylneuraminate cytidylyltransferase activity"/>
    <property type="evidence" value="ECO:0007669"/>
    <property type="project" value="TreeGrafter"/>
</dbReference>
<organism evidence="1 2">
    <name type="scientific">Candidatus Saganbacteria bacterium</name>
    <dbReference type="NCBI Taxonomy" id="2575572"/>
    <lineage>
        <taxon>Bacteria</taxon>
        <taxon>Bacillati</taxon>
        <taxon>Saganbacteria</taxon>
    </lineage>
</organism>
<gene>
    <name evidence="1" type="ORF">FD145_101</name>
</gene>
<accession>A0A833L2I2</accession>
<sequence length="242" mass="27987">MKTLCVIPARGGSKRVKNKNIRLLNGIPLIAYTIRDAQEAQSVAISVVSTDDEKIAVIALKEGVKCIMRPIEYATDEAPIYFALRHAVKEIERSEGWLPDIVVWLQPNVPFREKGLVDRVIKKLIDNFEKTDTVSTVFEADQHPESMKIIRGDLLEFREKPMVLRFRTQEMPKTYMHDGSVQAIKTKVLMDESIPQIDGHFYMGRIMPFIHDFPYILEVDHEEDFYLLEYVLNRKLIPEAQK</sequence>
<dbReference type="PANTHER" id="PTHR21485">
    <property type="entry name" value="HAD SUPERFAMILY MEMBERS CMAS AND KDSC"/>
    <property type="match status" value="1"/>
</dbReference>
<dbReference type="Proteomes" id="UP000488506">
    <property type="component" value="Unassembled WGS sequence"/>
</dbReference>
<name>A0A833L2I2_UNCSA</name>
<comment type="caution">
    <text evidence="1">The sequence shown here is derived from an EMBL/GenBank/DDBJ whole genome shotgun (WGS) entry which is preliminary data.</text>
</comment>
<dbReference type="PANTHER" id="PTHR21485:SF6">
    <property type="entry name" value="N-ACYLNEURAMINATE CYTIDYLYLTRANSFERASE-RELATED"/>
    <property type="match status" value="1"/>
</dbReference>
<evidence type="ECO:0000313" key="1">
    <source>
        <dbReference type="EMBL" id="KAF0135275.1"/>
    </source>
</evidence>